<protein>
    <recommendedName>
        <fullName evidence="3">AB hydrolase-1 domain-containing protein</fullName>
    </recommendedName>
</protein>
<dbReference type="RefSeq" id="WP_048426808.1">
    <property type="nucleotide sequence ID" value="NZ_JTHF01000056.1"/>
</dbReference>
<organism evidence="4 5">
    <name type="scientific">Methylobacterium indicum</name>
    <dbReference type="NCBI Taxonomy" id="1775910"/>
    <lineage>
        <taxon>Bacteria</taxon>
        <taxon>Pseudomonadati</taxon>
        <taxon>Pseudomonadota</taxon>
        <taxon>Alphaproteobacteria</taxon>
        <taxon>Hyphomicrobiales</taxon>
        <taxon>Methylobacteriaceae</taxon>
        <taxon>Methylobacterium</taxon>
    </lineage>
</organism>
<dbReference type="PANTHER" id="PTHR43798:SF33">
    <property type="entry name" value="HYDROLASE, PUTATIVE (AFU_ORTHOLOGUE AFUA_2G14860)-RELATED"/>
    <property type="match status" value="1"/>
</dbReference>
<dbReference type="InterPro" id="IPR000073">
    <property type="entry name" value="AB_hydrolase_1"/>
</dbReference>
<comment type="similarity">
    <text evidence="1">Belongs to the peptidase S33 family.</text>
</comment>
<evidence type="ECO:0000256" key="1">
    <source>
        <dbReference type="ARBA" id="ARBA00010088"/>
    </source>
</evidence>
<dbReference type="Gene3D" id="3.40.50.1820">
    <property type="entry name" value="alpha/beta hydrolase"/>
    <property type="match status" value="1"/>
</dbReference>
<dbReference type="PANTHER" id="PTHR43798">
    <property type="entry name" value="MONOACYLGLYCEROL LIPASE"/>
    <property type="match status" value="1"/>
</dbReference>
<dbReference type="Proteomes" id="UP000036471">
    <property type="component" value="Unassembled WGS sequence"/>
</dbReference>
<dbReference type="InterPro" id="IPR029058">
    <property type="entry name" value="AB_hydrolase_fold"/>
</dbReference>
<dbReference type="SUPFAM" id="SSF53474">
    <property type="entry name" value="alpha/beta-Hydrolases"/>
    <property type="match status" value="1"/>
</dbReference>
<evidence type="ECO:0000313" key="4">
    <source>
        <dbReference type="EMBL" id="KMO11840.1"/>
    </source>
</evidence>
<feature type="domain" description="AB hydrolase-1" evidence="3">
    <location>
        <begin position="30"/>
        <end position="268"/>
    </location>
</feature>
<reference evidence="4 5" key="1">
    <citation type="submission" date="2014-11" db="EMBL/GenBank/DDBJ databases">
        <title>Comparative genomics of Methylobacterium species.</title>
        <authorList>
            <person name="Chaudhry V."/>
            <person name="Patil P.B."/>
        </authorList>
    </citation>
    <scope>NUCLEOTIDE SEQUENCE [LARGE SCALE GENOMIC DNA]</scope>
    <source>
        <strain evidence="4 5">SE3.6</strain>
    </source>
</reference>
<evidence type="ECO:0000259" key="3">
    <source>
        <dbReference type="Pfam" id="PF00561"/>
    </source>
</evidence>
<dbReference type="PRINTS" id="PR00111">
    <property type="entry name" value="ABHYDROLASE"/>
</dbReference>
<name>A0ABR5GRQ4_9HYPH</name>
<evidence type="ECO:0000313" key="5">
    <source>
        <dbReference type="Proteomes" id="UP000036471"/>
    </source>
</evidence>
<sequence>MFVSVNGVRLFVDVENAGLVPEGDAMREKPTLLLLHGGPGFDHSGFKPLFSRLSDVAQVVYVDQRGNGRSEDGDRSAWTLAQWGDDVKGLCDALGLVRPIVLGMSWGGFVAQSDATRHPDHPGKLVLVSTAAKVDFPAVFAMFGRLGGPEAARIAESYWTDPTAERREAFIRVCRPLYRRTPADPAELRRVRIRHDTALHFNGPANEQGRMDFRSALAGLRCPVLVMAGDRDPVMPMSVSEALVAALPPDRVRFERFAECGHGVFGDAPERAVAVLREFIGTA</sequence>
<accession>A0ABR5GRQ4</accession>
<dbReference type="InterPro" id="IPR050266">
    <property type="entry name" value="AB_hydrolase_sf"/>
</dbReference>
<dbReference type="PRINTS" id="PR00793">
    <property type="entry name" value="PROAMNOPTASE"/>
</dbReference>
<evidence type="ECO:0000256" key="2">
    <source>
        <dbReference type="ARBA" id="ARBA00022801"/>
    </source>
</evidence>
<keyword evidence="2" id="KW-0378">Hydrolase</keyword>
<proteinExistence type="inferred from homology"/>
<keyword evidence="5" id="KW-1185">Reference proteome</keyword>
<comment type="caution">
    <text evidence="4">The sequence shown here is derived from an EMBL/GenBank/DDBJ whole genome shotgun (WGS) entry which is preliminary data.</text>
</comment>
<dbReference type="Pfam" id="PF00561">
    <property type="entry name" value="Abhydrolase_1"/>
    <property type="match status" value="1"/>
</dbReference>
<dbReference type="InterPro" id="IPR002410">
    <property type="entry name" value="Peptidase_S33"/>
</dbReference>
<gene>
    <name evidence="4" type="ORF">QR79_29285</name>
</gene>
<dbReference type="EMBL" id="JTHG01000378">
    <property type="protein sequence ID" value="KMO11840.1"/>
    <property type="molecule type" value="Genomic_DNA"/>
</dbReference>